<reference evidence="2" key="1">
    <citation type="submission" date="2018-12" db="EMBL/GenBank/DDBJ databases">
        <title>Genome sequence of Peanibacillus sp.</title>
        <authorList>
            <person name="Subramani G."/>
            <person name="Srinivasan S."/>
            <person name="Kim M.K."/>
        </authorList>
    </citation>
    <scope>NUCLEOTIDE SEQUENCE [LARGE SCALE GENOMIC DNA]</scope>
    <source>
        <strain evidence="2">18JY67-1</strain>
    </source>
</reference>
<evidence type="ECO:0000313" key="2">
    <source>
        <dbReference type="Proteomes" id="UP000272528"/>
    </source>
</evidence>
<keyword evidence="2" id="KW-1185">Reference proteome</keyword>
<protein>
    <submittedName>
        <fullName evidence="1">Uncharacterized protein</fullName>
    </submittedName>
</protein>
<dbReference type="Proteomes" id="UP000272528">
    <property type="component" value="Chromosome"/>
</dbReference>
<sequence length="183" mass="19496">MKLRIGIFIAAIIIGIGVVVQLSNDRNISAEGDVVPGSVNDPVVTKSYIDQKVSDLVKAELAKQQGGQDNTQLQKTLDEFRAELQQNKGGQKVEVVTVPVGKRLVAKDGAEFVVRAGKAMAYSADSNGISDLTDGKDITNSKPVPNNHLILFPRGGRGVTAQVGQTSALTVLVRGDYELQAQQ</sequence>
<dbReference type="RefSeq" id="WP_126011753.1">
    <property type="nucleotide sequence ID" value="NZ_CP034437.1"/>
</dbReference>
<dbReference type="OrthoDB" id="2381664at2"/>
<gene>
    <name evidence="1" type="ORF">EJC50_01790</name>
</gene>
<name>A0A3S8ZYK1_9BACL</name>
<proteinExistence type="predicted"/>
<evidence type="ECO:0000313" key="1">
    <source>
        <dbReference type="EMBL" id="AZN38542.1"/>
    </source>
</evidence>
<dbReference type="EMBL" id="CP034437">
    <property type="protein sequence ID" value="AZN38542.1"/>
    <property type="molecule type" value="Genomic_DNA"/>
</dbReference>
<accession>A0A3S8ZYK1</accession>
<dbReference type="KEGG" id="palb:EJC50_01790"/>
<dbReference type="AlphaFoldDB" id="A0A3S8ZYK1"/>
<organism evidence="1 2">
    <name type="scientific">Paenibacillus albus</name>
    <dbReference type="NCBI Taxonomy" id="2495582"/>
    <lineage>
        <taxon>Bacteria</taxon>
        <taxon>Bacillati</taxon>
        <taxon>Bacillota</taxon>
        <taxon>Bacilli</taxon>
        <taxon>Bacillales</taxon>
        <taxon>Paenibacillaceae</taxon>
        <taxon>Paenibacillus</taxon>
    </lineage>
</organism>